<dbReference type="OrthoDB" id="300500at2759"/>
<gene>
    <name evidence="2" type="ORF">IMG5_187250</name>
</gene>
<dbReference type="InterPro" id="IPR003409">
    <property type="entry name" value="MORN"/>
</dbReference>
<dbReference type="GO" id="GO:0008168">
    <property type="term" value="F:methyltransferase activity"/>
    <property type="evidence" value="ECO:0007669"/>
    <property type="project" value="UniProtKB-KW"/>
</dbReference>
<dbReference type="EMBL" id="GL984312">
    <property type="protein sequence ID" value="EGR27881.1"/>
    <property type="molecule type" value="Genomic_DNA"/>
</dbReference>
<proteinExistence type="predicted"/>
<dbReference type="RefSeq" id="XP_004027226.1">
    <property type="nucleotide sequence ID" value="XM_004027177.1"/>
</dbReference>
<dbReference type="Pfam" id="PF02493">
    <property type="entry name" value="MORN"/>
    <property type="match status" value="10"/>
</dbReference>
<dbReference type="EC" id="2.1.1.43" evidence="2"/>
<dbReference type="STRING" id="857967.G0R3R4"/>
<dbReference type="GO" id="GO:0032259">
    <property type="term" value="P:methylation"/>
    <property type="evidence" value="ECO:0007669"/>
    <property type="project" value="UniProtKB-KW"/>
</dbReference>
<dbReference type="PANTHER" id="PTHR43215:SF14">
    <property type="entry name" value="RADIAL SPOKE HEAD 1 HOMOLOG"/>
    <property type="match status" value="1"/>
</dbReference>
<keyword evidence="2" id="KW-0808">Transferase</keyword>
<dbReference type="SMART" id="SM00698">
    <property type="entry name" value="MORN"/>
    <property type="match status" value="11"/>
</dbReference>
<keyword evidence="2" id="KW-0489">Methyltransferase</keyword>
<dbReference type="SUPFAM" id="SSF82185">
    <property type="entry name" value="Histone H3 K4-specific methyltransferase SET7/9 N-terminal domain"/>
    <property type="match status" value="3"/>
</dbReference>
<dbReference type="AlphaFoldDB" id="G0R3R4"/>
<dbReference type="eggNOG" id="KOG0231">
    <property type="taxonomic scope" value="Eukaryota"/>
</dbReference>
<evidence type="ECO:0000256" key="1">
    <source>
        <dbReference type="ARBA" id="ARBA00022737"/>
    </source>
</evidence>
<evidence type="ECO:0000313" key="2">
    <source>
        <dbReference type="EMBL" id="EGR27881.1"/>
    </source>
</evidence>
<accession>G0R3R4</accession>
<dbReference type="GeneID" id="14903951"/>
<reference evidence="2 3" key="1">
    <citation type="submission" date="2011-07" db="EMBL/GenBank/DDBJ databases">
        <authorList>
            <person name="Coyne R."/>
            <person name="Brami D."/>
            <person name="Johnson J."/>
            <person name="Hostetler J."/>
            <person name="Hannick L."/>
            <person name="Clark T."/>
            <person name="Cassidy-Hanley D."/>
            <person name="Inman J."/>
        </authorList>
    </citation>
    <scope>NUCLEOTIDE SEQUENCE [LARGE SCALE GENOMIC DNA]</scope>
    <source>
        <strain evidence="2 3">G5</strain>
    </source>
</reference>
<dbReference type="Proteomes" id="UP000008983">
    <property type="component" value="Unassembled WGS sequence"/>
</dbReference>
<dbReference type="InParanoid" id="G0R3R4"/>
<dbReference type="PANTHER" id="PTHR43215">
    <property type="entry name" value="RADIAL SPOKE HEAD 1 HOMOLOG"/>
    <property type="match status" value="1"/>
</dbReference>
<evidence type="ECO:0000313" key="3">
    <source>
        <dbReference type="Proteomes" id="UP000008983"/>
    </source>
</evidence>
<dbReference type="Gene3D" id="2.20.110.10">
    <property type="entry name" value="Histone H3 K4-specific methyltransferase SET7/9 N-terminal domain"/>
    <property type="match status" value="3"/>
</dbReference>
<keyword evidence="3" id="KW-1185">Reference proteome</keyword>
<sequence>MGNQCCATNDKNAIDYAHAPKTSYEEANNMDDQFKKKQIHAKVQLEQNENEENEQQVDDKKFKRELKTLRLALEKAETFKQIVENAKNLTFRIYELEQIINYFSKTMITPPHILNVKSDLIGLYGDLQNFRSFHSRFTLDMSYYEHLDTITQLLKFIKSLISSDSKYNDKGVINYQQLVFDLNSNQQFDQLYNNIKPLRNAQNNISGTNFSTLPNYLYCCLKEKKGFSLWEQILPYQFEVSNKEFVQAYTGLKYKGALDTNNLRTGHGQLIDDDYEFQGEFKDDLPHGNGIETRKKVKYEGEFKAGFYHGHGVLNFPNGRSYTGGFQNHQFHGQGTLIGDDGTIYEGQWIKGQLFDGLIKYHDGSYYVGQIKNNFFKEGKGIFYNQDGFLMYQGEFQNYNITGNGSRFYYDGSVYEGDLERDKKQGKGNANYKDESMYQGEWENDFQSLGTYYYNKKNLNNFYTGQWLNGIQSGKGKYVYPSGGVYEGEILNNKRHGNGIYKYSNGNIYDGQWIENNQQGDGKFMFSSESDGSGDIYMGQFDKGKFSGFGHYIYRRSQKQYIGIFFFLYKYIYIQNIQAYGKTISGKVMVNSQMLMGLLLNVEFGNVIKQKVCLKKSKFNSLMVGKNIKFKMLKEFSNKVSKLKQMVKKCLNNKVSDKIFQI</sequence>
<name>G0R3R4_ICHMU</name>
<organism evidence="2 3">
    <name type="scientific">Ichthyophthirius multifiliis</name>
    <name type="common">White spot disease agent</name>
    <name type="synonym">Ich</name>
    <dbReference type="NCBI Taxonomy" id="5932"/>
    <lineage>
        <taxon>Eukaryota</taxon>
        <taxon>Sar</taxon>
        <taxon>Alveolata</taxon>
        <taxon>Ciliophora</taxon>
        <taxon>Intramacronucleata</taxon>
        <taxon>Oligohymenophorea</taxon>
        <taxon>Hymenostomatida</taxon>
        <taxon>Ophryoglenina</taxon>
        <taxon>Ichthyophthirius</taxon>
    </lineage>
</organism>
<protein>
    <submittedName>
        <fullName evidence="2">MORN repeat protein</fullName>
        <ecNumber evidence="2">2.1.1.43</ecNumber>
    </submittedName>
</protein>
<keyword evidence="1" id="KW-0677">Repeat</keyword>